<feature type="transmembrane region" description="Helical" evidence="6">
    <location>
        <begin position="207"/>
        <end position="227"/>
    </location>
</feature>
<accession>A0A418QLZ5</accession>
<evidence type="ECO:0000313" key="8">
    <source>
        <dbReference type="EMBL" id="RIY06246.1"/>
    </source>
</evidence>
<dbReference type="EMBL" id="QYCN01000042">
    <property type="protein sequence ID" value="RIY06246.1"/>
    <property type="molecule type" value="Genomic_DNA"/>
</dbReference>
<evidence type="ECO:0000259" key="7">
    <source>
        <dbReference type="PROSITE" id="PS50943"/>
    </source>
</evidence>
<dbReference type="GO" id="GO:0003700">
    <property type="term" value="F:DNA-binding transcription factor activity"/>
    <property type="evidence" value="ECO:0007669"/>
    <property type="project" value="TreeGrafter"/>
</dbReference>
<dbReference type="InterPro" id="IPR001387">
    <property type="entry name" value="Cro/C1-type_HTH"/>
</dbReference>
<evidence type="ECO:0000256" key="4">
    <source>
        <dbReference type="ARBA" id="ARBA00023125"/>
    </source>
</evidence>
<feature type="domain" description="HTH cro/C1-type" evidence="7">
    <location>
        <begin position="7"/>
        <end position="61"/>
    </location>
</feature>
<feature type="transmembrane region" description="Helical" evidence="6">
    <location>
        <begin position="175"/>
        <end position="195"/>
    </location>
</feature>
<keyword evidence="4" id="KW-0238">DNA-binding</keyword>
<dbReference type="Proteomes" id="UP000284250">
    <property type="component" value="Unassembled WGS sequence"/>
</dbReference>
<dbReference type="OrthoDB" id="1357763at2"/>
<evidence type="ECO:0000256" key="6">
    <source>
        <dbReference type="SAM" id="Phobius"/>
    </source>
</evidence>
<evidence type="ECO:0000256" key="1">
    <source>
        <dbReference type="ARBA" id="ARBA00004141"/>
    </source>
</evidence>
<sequence length="241" mass="26163">MFSAARILAIRKRRGFSQEVLAEHSGVSLRTIQRVEQGETVPRGHTLQALATALGVSLEDFRPEDGPTTASAFSPGPSLAVAARPASAQPSPEPALETSVQLLSASGVVAAPAVPVLLSPLRPDPEFLQLLNLSALSVLVLPLLNIVVPFVLWRRQRHTILHAAEVGRRVLGFQILWQVGCFLAYVVVLLAYQAANALHLPLWRGGFLAVFILSYLLNLLLVGYYAGRLRRGDLAIYPIRL</sequence>
<keyword evidence="9" id="KW-1185">Reference proteome</keyword>
<dbReference type="Gene3D" id="1.10.260.40">
    <property type="entry name" value="lambda repressor-like DNA-binding domains"/>
    <property type="match status" value="1"/>
</dbReference>
<evidence type="ECO:0000256" key="3">
    <source>
        <dbReference type="ARBA" id="ARBA00022989"/>
    </source>
</evidence>
<name>A0A418QLZ5_9BACT</name>
<dbReference type="PANTHER" id="PTHR46797:SF1">
    <property type="entry name" value="METHYLPHOSPHONATE SYNTHASE"/>
    <property type="match status" value="1"/>
</dbReference>
<evidence type="ECO:0000313" key="9">
    <source>
        <dbReference type="Proteomes" id="UP000284250"/>
    </source>
</evidence>
<keyword evidence="5 6" id="KW-0472">Membrane</keyword>
<comment type="caution">
    <text evidence="8">The sequence shown here is derived from an EMBL/GenBank/DDBJ whole genome shotgun (WGS) entry which is preliminary data.</text>
</comment>
<gene>
    <name evidence="8" type="ORF">D0T11_19140</name>
</gene>
<protein>
    <submittedName>
        <fullName evidence="8">Helix-turn-helix domain-containing protein</fullName>
    </submittedName>
</protein>
<organism evidence="8 9">
    <name type="scientific">Hymenobacter rubripertinctus</name>
    <dbReference type="NCBI Taxonomy" id="2029981"/>
    <lineage>
        <taxon>Bacteria</taxon>
        <taxon>Pseudomonadati</taxon>
        <taxon>Bacteroidota</taxon>
        <taxon>Cytophagia</taxon>
        <taxon>Cytophagales</taxon>
        <taxon>Hymenobacteraceae</taxon>
        <taxon>Hymenobacter</taxon>
    </lineage>
</organism>
<reference evidence="8 9" key="1">
    <citation type="submission" date="2019-01" db="EMBL/GenBank/DDBJ databases">
        <title>Hymenobacter humicola sp. nov., isolated from soils in Antarctica.</title>
        <authorList>
            <person name="Sedlacek I."/>
            <person name="Holochova P."/>
            <person name="Kralova S."/>
            <person name="Pantucek R."/>
            <person name="Stankova E."/>
            <person name="Vrbovska V."/>
            <person name="Kristofova L."/>
            <person name="Svec P."/>
            <person name="Busse H.-J."/>
        </authorList>
    </citation>
    <scope>NUCLEOTIDE SEQUENCE [LARGE SCALE GENOMIC DNA]</scope>
    <source>
        <strain evidence="8 9">CCM 8852</strain>
    </source>
</reference>
<dbReference type="AlphaFoldDB" id="A0A418QLZ5"/>
<feature type="transmembrane region" description="Helical" evidence="6">
    <location>
        <begin position="130"/>
        <end position="154"/>
    </location>
</feature>
<dbReference type="SMART" id="SM00530">
    <property type="entry name" value="HTH_XRE"/>
    <property type="match status" value="1"/>
</dbReference>
<comment type="subcellular location">
    <subcellularLocation>
        <location evidence="1">Membrane</location>
        <topology evidence="1">Multi-pass membrane protein</topology>
    </subcellularLocation>
</comment>
<dbReference type="InterPro" id="IPR010982">
    <property type="entry name" value="Lambda_DNA-bd_dom_sf"/>
</dbReference>
<keyword evidence="2 6" id="KW-0812">Transmembrane</keyword>
<dbReference type="PANTHER" id="PTHR46797">
    <property type="entry name" value="HTH-TYPE TRANSCRIPTIONAL REGULATOR"/>
    <property type="match status" value="1"/>
</dbReference>
<keyword evidence="3 6" id="KW-1133">Transmembrane helix</keyword>
<dbReference type="PROSITE" id="PS50943">
    <property type="entry name" value="HTH_CROC1"/>
    <property type="match status" value="1"/>
</dbReference>
<dbReference type="CDD" id="cd00093">
    <property type="entry name" value="HTH_XRE"/>
    <property type="match status" value="1"/>
</dbReference>
<dbReference type="InterPro" id="IPR050807">
    <property type="entry name" value="TransReg_Diox_bact_type"/>
</dbReference>
<proteinExistence type="predicted"/>
<dbReference type="InterPro" id="IPR019109">
    <property type="entry name" value="MamF_MmsF"/>
</dbReference>
<evidence type="ECO:0000256" key="2">
    <source>
        <dbReference type="ARBA" id="ARBA00022692"/>
    </source>
</evidence>
<dbReference type="SUPFAM" id="SSF47413">
    <property type="entry name" value="lambda repressor-like DNA-binding domains"/>
    <property type="match status" value="1"/>
</dbReference>
<dbReference type="Pfam" id="PF09685">
    <property type="entry name" value="MamF_MmsF"/>
    <property type="match status" value="1"/>
</dbReference>
<dbReference type="GO" id="GO:0005829">
    <property type="term" value="C:cytosol"/>
    <property type="evidence" value="ECO:0007669"/>
    <property type="project" value="TreeGrafter"/>
</dbReference>
<evidence type="ECO:0000256" key="5">
    <source>
        <dbReference type="ARBA" id="ARBA00023136"/>
    </source>
</evidence>
<dbReference type="Pfam" id="PF01381">
    <property type="entry name" value="HTH_3"/>
    <property type="match status" value="1"/>
</dbReference>
<dbReference type="GO" id="GO:0003677">
    <property type="term" value="F:DNA binding"/>
    <property type="evidence" value="ECO:0007669"/>
    <property type="project" value="UniProtKB-KW"/>
</dbReference>
<dbReference type="RefSeq" id="WP_119657423.1">
    <property type="nucleotide sequence ID" value="NZ_JBHUOI010000072.1"/>
</dbReference>